<feature type="region of interest" description="Disordered" evidence="5">
    <location>
        <begin position="299"/>
        <end position="323"/>
    </location>
</feature>
<feature type="domain" description="DUF6830" evidence="7">
    <location>
        <begin position="164"/>
        <end position="275"/>
    </location>
</feature>
<evidence type="ECO:0000256" key="2">
    <source>
        <dbReference type="ARBA" id="ARBA00022692"/>
    </source>
</evidence>
<evidence type="ECO:0000313" key="9">
    <source>
        <dbReference type="Proteomes" id="UP001385951"/>
    </source>
</evidence>
<keyword evidence="9" id="KW-1185">Reference proteome</keyword>
<evidence type="ECO:0000256" key="6">
    <source>
        <dbReference type="SAM" id="Phobius"/>
    </source>
</evidence>
<dbReference type="EMBL" id="JASBNA010000014">
    <property type="protein sequence ID" value="KAK7687242.1"/>
    <property type="molecule type" value="Genomic_DNA"/>
</dbReference>
<keyword evidence="3 6" id="KW-1133">Transmembrane helix</keyword>
<organism evidence="8 9">
    <name type="scientific">Cerrena zonata</name>
    <dbReference type="NCBI Taxonomy" id="2478898"/>
    <lineage>
        <taxon>Eukaryota</taxon>
        <taxon>Fungi</taxon>
        <taxon>Dikarya</taxon>
        <taxon>Basidiomycota</taxon>
        <taxon>Agaricomycotina</taxon>
        <taxon>Agaricomycetes</taxon>
        <taxon>Polyporales</taxon>
        <taxon>Cerrenaceae</taxon>
        <taxon>Cerrena</taxon>
    </lineage>
</organism>
<sequence length="514" mass="57196">MGLIVDLRLPNGHSTTRLLLAVRGMLDFLYLAQYKAHSSTTLDDMDAALRKFHANKNIFVDLGIRVSFQLPKLHNAGHYRYSIELFSTTDNYNTQTTERLHIDYAKDAYNASNTRNAFAQMTKWLERKEKVFRHDHFVKWRLRLKPRASSLTVGRAPVIRHPHVVMTKYPTVYSVDFNSLADNYGAVDIHNTITMFIAHRRNPTFSGNRLERAAANIILPFSSLQIFHKIRFYNRPVEDWLNSDDVMDVAHARPSYQDKQGRLVPARFDTVLINIVDNLDCESVGVSYPRGHGIGSHAAHGLESNRQFDPNAPTSSGNPEQIEKFPAGLESNASDSKKHGHVHAHELSVVELAAAQIVSIAILEFGVILHSILIGLTLAVDEDFKILFVVLVFHQTFKGLGVSSRLTYMDLPAKYSYVPIIGALLYGITTPLGIAVGLGIRTTYNPGSTTASIVSGILDAFSSGILIYTGLVELLTHEFLFNKEMIDGSNTKLAHAIGCLILGCGFMAVLGHWA</sequence>
<evidence type="ECO:0000256" key="5">
    <source>
        <dbReference type="SAM" id="MobiDB-lite"/>
    </source>
</evidence>
<gene>
    <name evidence="8" type="ORF">QCA50_009747</name>
</gene>
<proteinExistence type="predicted"/>
<comment type="subcellular location">
    <subcellularLocation>
        <location evidence="1">Membrane</location>
        <topology evidence="1">Multi-pass membrane protein</topology>
    </subcellularLocation>
</comment>
<protein>
    <recommendedName>
        <fullName evidence="7">DUF6830 domain-containing protein</fullName>
    </recommendedName>
</protein>
<keyword evidence="4 6" id="KW-0472">Membrane</keyword>
<evidence type="ECO:0000256" key="3">
    <source>
        <dbReference type="ARBA" id="ARBA00022989"/>
    </source>
</evidence>
<dbReference type="InterPro" id="IPR049233">
    <property type="entry name" value="DUF6830"/>
</dbReference>
<keyword evidence="2 6" id="KW-0812">Transmembrane</keyword>
<dbReference type="AlphaFoldDB" id="A0AAW0G6W8"/>
<feature type="transmembrane region" description="Helical" evidence="6">
    <location>
        <begin position="460"/>
        <end position="481"/>
    </location>
</feature>
<feature type="transmembrane region" description="Helical" evidence="6">
    <location>
        <begin position="386"/>
        <end position="403"/>
    </location>
</feature>
<dbReference type="GO" id="GO:0005385">
    <property type="term" value="F:zinc ion transmembrane transporter activity"/>
    <property type="evidence" value="ECO:0007669"/>
    <property type="project" value="TreeGrafter"/>
</dbReference>
<dbReference type="InterPro" id="IPR003689">
    <property type="entry name" value="ZIP"/>
</dbReference>
<evidence type="ECO:0000256" key="1">
    <source>
        <dbReference type="ARBA" id="ARBA00004141"/>
    </source>
</evidence>
<comment type="caution">
    <text evidence="8">The sequence shown here is derived from an EMBL/GenBank/DDBJ whole genome shotgun (WGS) entry which is preliminary data.</text>
</comment>
<dbReference type="PANTHER" id="PTHR11040">
    <property type="entry name" value="ZINC/IRON TRANSPORTER"/>
    <property type="match status" value="1"/>
</dbReference>
<dbReference type="GO" id="GO:0005886">
    <property type="term" value="C:plasma membrane"/>
    <property type="evidence" value="ECO:0007669"/>
    <property type="project" value="TreeGrafter"/>
</dbReference>
<reference evidence="8 9" key="1">
    <citation type="submission" date="2022-09" db="EMBL/GenBank/DDBJ databases">
        <authorList>
            <person name="Palmer J.M."/>
        </authorList>
    </citation>
    <scope>NUCLEOTIDE SEQUENCE [LARGE SCALE GENOMIC DNA]</scope>
    <source>
        <strain evidence="8 9">DSM 7382</strain>
    </source>
</reference>
<dbReference type="Proteomes" id="UP001385951">
    <property type="component" value="Unassembled WGS sequence"/>
</dbReference>
<feature type="transmembrane region" description="Helical" evidence="6">
    <location>
        <begin position="415"/>
        <end position="440"/>
    </location>
</feature>
<feature type="compositionally biased region" description="Polar residues" evidence="5">
    <location>
        <begin position="304"/>
        <end position="319"/>
    </location>
</feature>
<evidence type="ECO:0000256" key="4">
    <source>
        <dbReference type="ARBA" id="ARBA00023136"/>
    </source>
</evidence>
<dbReference type="Pfam" id="PF20722">
    <property type="entry name" value="DUF6830"/>
    <property type="match status" value="1"/>
</dbReference>
<evidence type="ECO:0000259" key="7">
    <source>
        <dbReference type="Pfam" id="PF20722"/>
    </source>
</evidence>
<feature type="transmembrane region" description="Helical" evidence="6">
    <location>
        <begin position="357"/>
        <end position="380"/>
    </location>
</feature>
<evidence type="ECO:0000313" key="8">
    <source>
        <dbReference type="EMBL" id="KAK7687242.1"/>
    </source>
</evidence>
<feature type="transmembrane region" description="Helical" evidence="6">
    <location>
        <begin position="493"/>
        <end position="513"/>
    </location>
</feature>
<name>A0AAW0G6W8_9APHY</name>
<dbReference type="PANTHER" id="PTHR11040:SF32">
    <property type="entry name" value="ZINC-REGULATED TRANSPORTER 1"/>
    <property type="match status" value="1"/>
</dbReference>
<accession>A0AAW0G6W8</accession>
<dbReference type="Pfam" id="PF02535">
    <property type="entry name" value="Zip"/>
    <property type="match status" value="1"/>
</dbReference>